<gene>
    <name evidence="3" type="ORF">F8A88_14735</name>
</gene>
<feature type="compositionally biased region" description="Basic and acidic residues" evidence="1">
    <location>
        <begin position="107"/>
        <end position="116"/>
    </location>
</feature>
<accession>A0A6N6N0I4</accession>
<reference evidence="3 4" key="1">
    <citation type="journal article" date="2017" name="Int. J. Syst. Evol. Microbiol.">
        <title>Desulfovibrio senegalensis sp. nov., a mesophilic sulfate reducer isolated from marine sediment.</title>
        <authorList>
            <person name="Thioye A."/>
            <person name="Gam Z.B.A."/>
            <person name="Mbengue M."/>
            <person name="Cayol J.L."/>
            <person name="Joseph-Bartoli M."/>
            <person name="Toure-Kane C."/>
            <person name="Labat M."/>
        </authorList>
    </citation>
    <scope>NUCLEOTIDE SEQUENCE [LARGE SCALE GENOMIC DNA]</scope>
    <source>
        <strain evidence="3 4">DSM 101509</strain>
    </source>
</reference>
<name>A0A6N6N0I4_9BACT</name>
<dbReference type="OrthoDB" id="5468982at2"/>
<feature type="region of interest" description="Disordered" evidence="1">
    <location>
        <begin position="74"/>
        <end position="129"/>
    </location>
</feature>
<dbReference type="Gene3D" id="3.30.750.140">
    <property type="match status" value="1"/>
</dbReference>
<feature type="compositionally biased region" description="Acidic residues" evidence="1">
    <location>
        <begin position="117"/>
        <end position="129"/>
    </location>
</feature>
<comment type="caution">
    <text evidence="3">The sequence shown here is derived from an EMBL/GenBank/DDBJ whole genome shotgun (WGS) entry which is preliminary data.</text>
</comment>
<feature type="region of interest" description="Disordered" evidence="1">
    <location>
        <begin position="350"/>
        <end position="445"/>
    </location>
</feature>
<dbReference type="RefSeq" id="WP_151151946.1">
    <property type="nucleotide sequence ID" value="NZ_WAIE01000009.1"/>
</dbReference>
<dbReference type="InterPro" id="IPR021136">
    <property type="entry name" value="Flagellar_hook_control-like_C"/>
</dbReference>
<evidence type="ECO:0000256" key="1">
    <source>
        <dbReference type="SAM" id="MobiDB-lite"/>
    </source>
</evidence>
<evidence type="ECO:0000259" key="2">
    <source>
        <dbReference type="Pfam" id="PF02120"/>
    </source>
</evidence>
<dbReference type="InterPro" id="IPR038610">
    <property type="entry name" value="FliK-like_C_sf"/>
</dbReference>
<evidence type="ECO:0000313" key="4">
    <source>
        <dbReference type="Proteomes" id="UP000438699"/>
    </source>
</evidence>
<protein>
    <recommendedName>
        <fullName evidence="2">Flagellar hook-length control protein-like C-terminal domain-containing protein</fullName>
    </recommendedName>
</protein>
<feature type="compositionally biased region" description="Polar residues" evidence="1">
    <location>
        <begin position="367"/>
        <end position="384"/>
    </location>
</feature>
<evidence type="ECO:0000313" key="3">
    <source>
        <dbReference type="EMBL" id="KAB1438976.1"/>
    </source>
</evidence>
<dbReference type="EMBL" id="WAIE01000009">
    <property type="protein sequence ID" value="KAB1438976.1"/>
    <property type="molecule type" value="Genomic_DNA"/>
</dbReference>
<keyword evidence="4" id="KW-1185">Reference proteome</keyword>
<dbReference type="AlphaFoldDB" id="A0A6N6N0I4"/>
<feature type="compositionally biased region" description="Polar residues" evidence="1">
    <location>
        <begin position="413"/>
        <end position="442"/>
    </location>
</feature>
<sequence length="663" mass="72600">MQNIPYLEDMNFPQSAPKLAKKVAGDARDAKDTFSELVEKQSNQQAPEADLNKAHRDELFDEIFEQHDALVDKELATAPVSTDSHMHEAAPEVASNSTPKTAEPLEPAEKSVHEEPETAPEDERMTEDDLEEMRDDLEEYGLSESEIQEIEEQINSEEGLTWGEFTQQLENRIKENSKVELSDDQQKELASFLGKLGFTEKESAKLMKQFMNGEGSEAMQAIAQKLETLPENKKLLLTKGEVESFAAAVNASEEFTADIKKLLGKEALPKDVKEAFSLIRQDMADNEAKNAKLVRAVGKTLSKVMGKELRESSAAAETGGTSDLWERVANEARTLMAEAETRNVRNENAHARHGAKHAENPVAQAAAETQNSKAAGENPGQTVRQVAKDQGEAAGQQAVNDRQQQNDNGRQQSANGQKDNPAGQSMNPARQSAQRDPGSNQPFMEKDAYNADNAKKAFTDKLRGDDGAAVRDASGVKAGNKAADAARTLIAEHAGHGTEAKAKAESAWEKISAPKVMKQVTDAAFKNLGQGKKQLTLNLKPVELGAVRVILQVDGKEVNATLRAENADAAKVISDNIEMLKQSLENQGLKVNKLDVQTGLADNSSQQNWHGEQQHNLAREREAMSRMRERMRNLRSADGNLARNMQNMNTTANTADQGLHVVA</sequence>
<feature type="domain" description="Flagellar hook-length control protein-like C-terminal" evidence="2">
    <location>
        <begin position="525"/>
        <end position="602"/>
    </location>
</feature>
<feature type="compositionally biased region" description="Low complexity" evidence="1">
    <location>
        <begin position="400"/>
        <end position="412"/>
    </location>
</feature>
<proteinExistence type="predicted"/>
<dbReference type="CDD" id="cd17470">
    <property type="entry name" value="T3SS_Flik_C"/>
    <property type="match status" value="1"/>
</dbReference>
<organism evidence="3 4">
    <name type="scientific">Pseudodesulfovibrio senegalensis</name>
    <dbReference type="NCBI Taxonomy" id="1721087"/>
    <lineage>
        <taxon>Bacteria</taxon>
        <taxon>Pseudomonadati</taxon>
        <taxon>Thermodesulfobacteriota</taxon>
        <taxon>Desulfovibrionia</taxon>
        <taxon>Desulfovibrionales</taxon>
        <taxon>Desulfovibrionaceae</taxon>
    </lineage>
</organism>
<dbReference type="Proteomes" id="UP000438699">
    <property type="component" value="Unassembled WGS sequence"/>
</dbReference>
<dbReference type="Pfam" id="PF02120">
    <property type="entry name" value="Flg_hook"/>
    <property type="match status" value="1"/>
</dbReference>